<name>A0A964W3R1_9CLOT</name>
<feature type="domain" description="Calcineurin-like phosphoesterase" evidence="1">
    <location>
        <begin position="6"/>
        <end position="236"/>
    </location>
</feature>
<dbReference type="PANTHER" id="PTHR31302:SF0">
    <property type="entry name" value="TRANSMEMBRANE PROTEIN WITH METALLOPHOSPHOESTERASE DOMAIN"/>
    <property type="match status" value="1"/>
</dbReference>
<evidence type="ECO:0000259" key="1">
    <source>
        <dbReference type="Pfam" id="PF00149"/>
    </source>
</evidence>
<protein>
    <recommendedName>
        <fullName evidence="1">Calcineurin-like phosphoesterase domain-containing protein</fullName>
    </recommendedName>
</protein>
<dbReference type="InterPro" id="IPR029052">
    <property type="entry name" value="Metallo-depent_PP-like"/>
</dbReference>
<dbReference type="PANTHER" id="PTHR31302">
    <property type="entry name" value="TRANSMEMBRANE PROTEIN WITH METALLOPHOSPHOESTERASE DOMAIN-RELATED"/>
    <property type="match status" value="1"/>
</dbReference>
<comment type="caution">
    <text evidence="2">The sequence shown here is derived from an EMBL/GenBank/DDBJ whole genome shotgun (WGS) entry which is preliminary data.</text>
</comment>
<dbReference type="EMBL" id="WSRQ01000038">
    <property type="protein sequence ID" value="MVX65796.1"/>
    <property type="molecule type" value="Genomic_DNA"/>
</dbReference>
<proteinExistence type="predicted"/>
<dbReference type="AlphaFoldDB" id="A0A964W3R1"/>
<dbReference type="Gene3D" id="3.60.21.10">
    <property type="match status" value="1"/>
</dbReference>
<organism evidence="2 3">
    <name type="scientific">Clostridium chromiireducens</name>
    <dbReference type="NCBI Taxonomy" id="225345"/>
    <lineage>
        <taxon>Bacteria</taxon>
        <taxon>Bacillati</taxon>
        <taxon>Bacillota</taxon>
        <taxon>Clostridia</taxon>
        <taxon>Eubacteriales</taxon>
        <taxon>Clostridiaceae</taxon>
        <taxon>Clostridium</taxon>
    </lineage>
</organism>
<dbReference type="Pfam" id="PF00149">
    <property type="entry name" value="Metallophos"/>
    <property type="match status" value="1"/>
</dbReference>
<dbReference type="InterPro" id="IPR051158">
    <property type="entry name" value="Metallophosphoesterase_sf"/>
</dbReference>
<dbReference type="RefSeq" id="WP_160360479.1">
    <property type="nucleotide sequence ID" value="NZ_WSRQ01000038.1"/>
</dbReference>
<gene>
    <name evidence="2" type="ORF">GKZ28_19130</name>
</gene>
<evidence type="ECO:0000313" key="3">
    <source>
        <dbReference type="Proteomes" id="UP000656077"/>
    </source>
</evidence>
<dbReference type="InterPro" id="IPR004843">
    <property type="entry name" value="Calcineurin-like_PHP"/>
</dbReference>
<evidence type="ECO:0000313" key="2">
    <source>
        <dbReference type="EMBL" id="MVX65796.1"/>
    </source>
</evidence>
<dbReference type="Proteomes" id="UP000656077">
    <property type="component" value="Unassembled WGS sequence"/>
</dbReference>
<accession>A0A964W3R1</accession>
<dbReference type="GO" id="GO:0016787">
    <property type="term" value="F:hydrolase activity"/>
    <property type="evidence" value="ECO:0007669"/>
    <property type="project" value="InterPro"/>
</dbReference>
<sequence length="502" mass="59787">MDKVRWLHISDIHFNFQNYDTKLLREKIIDKIKEKGKNYYKYLFITGDLLFKYENDGDFSEVELFLNKLINISGIQKKNIFMVPGNHDVKRDKNTSYEIDGIIENAEKIKEKVEKMPDYVYIRLMERQNKYIRFYNEFLGREYDKNELHKFINKEDINVIEINSCLLAQSDDSGKLSVNLSKLLDSLESTESNDQKLSIAILHHEPEFLNKNEFNEIIKLLTDKKFDFIFCGHTHKNRYHQYNFGGKPLRKICTAALVSDNDDYSDINFIDGNFEGKNIEIIYYKWCNELSDWRRDVCIDRVADESGIIKLKLEKNINVLKQEGEKNELCNSDKYKECEEKLGDIYTKNTMEKKYVEFIKDSKRVYILVRDLDFLNKETVVEEKSKIIKLGKDCKIIFEKKEKYTSEVKNLIIELKKAGVELKTYPENDEENIRNIKGQFKLNGNGHYECLVIGNQNFNEDEEKFKLFDMNNRFLSKTFWEMVKKFFESEEELEEVRLEECK</sequence>
<dbReference type="SUPFAM" id="SSF56300">
    <property type="entry name" value="Metallo-dependent phosphatases"/>
    <property type="match status" value="1"/>
</dbReference>
<reference evidence="2" key="1">
    <citation type="submission" date="2019-12" db="EMBL/GenBank/DDBJ databases">
        <title>Microbes associate with the intestines of laboratory mice.</title>
        <authorList>
            <person name="Navarre W."/>
            <person name="Wong E."/>
        </authorList>
    </citation>
    <scope>NUCLEOTIDE SEQUENCE</scope>
    <source>
        <strain evidence="2">NM79_F5</strain>
    </source>
</reference>